<accession>R4K236</accession>
<dbReference type="PROSITE" id="PS51186">
    <property type="entry name" value="GNAT"/>
    <property type="match status" value="1"/>
</dbReference>
<dbReference type="EMBL" id="CP003261">
    <property type="protein sequence ID" value="AGK96628.1"/>
    <property type="molecule type" value="Genomic_DNA"/>
</dbReference>
<dbReference type="eggNOG" id="COG0456">
    <property type="taxonomic scope" value="Bacteria"/>
</dbReference>
<evidence type="ECO:0000256" key="1">
    <source>
        <dbReference type="ARBA" id="ARBA00022679"/>
    </source>
</evidence>
<dbReference type="KEGG" id="cpas:Clopa_1706"/>
<dbReference type="InterPro" id="IPR000182">
    <property type="entry name" value="GNAT_dom"/>
</dbReference>
<dbReference type="PANTHER" id="PTHR10545">
    <property type="entry name" value="DIAMINE N-ACETYLTRANSFERASE"/>
    <property type="match status" value="1"/>
</dbReference>
<evidence type="ECO:0000256" key="2">
    <source>
        <dbReference type="ARBA" id="ARBA00023315"/>
    </source>
</evidence>
<dbReference type="Pfam" id="PF00583">
    <property type="entry name" value="Acetyltransf_1"/>
    <property type="match status" value="1"/>
</dbReference>
<dbReference type="GO" id="GO:0008080">
    <property type="term" value="F:N-acetyltransferase activity"/>
    <property type="evidence" value="ECO:0007669"/>
    <property type="project" value="UniProtKB-ARBA"/>
</dbReference>
<dbReference type="AlphaFoldDB" id="R4K236"/>
<dbReference type="HOGENOM" id="CLU_013985_34_6_9"/>
<dbReference type="PATRIC" id="fig|86416.3.peg.1682"/>
<name>R4K236_CLOPA</name>
<dbReference type="PANTHER" id="PTHR10545:SF29">
    <property type="entry name" value="GH14572P-RELATED"/>
    <property type="match status" value="1"/>
</dbReference>
<keyword evidence="1 4" id="KW-0808">Transferase</keyword>
<protein>
    <submittedName>
        <fullName evidence="4">Putative acetyltransferase</fullName>
    </submittedName>
</protein>
<gene>
    <name evidence="4" type="ORF">Clopa_1706</name>
</gene>
<evidence type="ECO:0000259" key="3">
    <source>
        <dbReference type="PROSITE" id="PS51186"/>
    </source>
</evidence>
<keyword evidence="2" id="KW-0012">Acyltransferase</keyword>
<sequence length="142" mass="16541">MEIRTSCINDFEEIYNLFTQLWPNKELHKQKLLEVFERGLNADTDYYLSAFENGNVIGFSAFYIANNFWQEGIIAYDYGMIVDEKNRGQGIGKSLIDKACQISKELGCKRFELDSGFQREGAHKFYESIGFEKRAYLFSKIL</sequence>
<evidence type="ECO:0000313" key="4">
    <source>
        <dbReference type="EMBL" id="AGK96628.1"/>
    </source>
</evidence>
<reference evidence="4 5" key="1">
    <citation type="submission" date="2012-01" db="EMBL/GenBank/DDBJ databases">
        <title>Complete sequence of chromosome of Clostridium pasteurianum BC1.</title>
        <authorList>
            <consortium name="US DOE Joint Genome Institute"/>
            <person name="Lucas S."/>
            <person name="Han J."/>
            <person name="Lapidus A."/>
            <person name="Cheng J.-F."/>
            <person name="Goodwin L."/>
            <person name="Pitluck S."/>
            <person name="Peters L."/>
            <person name="Mikhailova N."/>
            <person name="Teshima H."/>
            <person name="Detter J.C."/>
            <person name="Han C."/>
            <person name="Tapia R."/>
            <person name="Land M."/>
            <person name="Hauser L."/>
            <person name="Kyrpides N."/>
            <person name="Ivanova N."/>
            <person name="Pagani I."/>
            <person name="Dunn J."/>
            <person name="Taghavi S."/>
            <person name="Francis A."/>
            <person name="van der Lelie D."/>
            <person name="Woyke T."/>
        </authorList>
    </citation>
    <scope>NUCLEOTIDE SEQUENCE [LARGE SCALE GENOMIC DNA]</scope>
    <source>
        <strain evidence="4 5">BC1</strain>
    </source>
</reference>
<dbReference type="InterPro" id="IPR016181">
    <property type="entry name" value="Acyl_CoA_acyltransferase"/>
</dbReference>
<dbReference type="Gene3D" id="3.40.630.30">
    <property type="match status" value="1"/>
</dbReference>
<feature type="domain" description="N-acetyltransferase" evidence="3">
    <location>
        <begin position="1"/>
        <end position="142"/>
    </location>
</feature>
<dbReference type="STRING" id="86416.Clopa_1706"/>
<evidence type="ECO:0000313" key="5">
    <source>
        <dbReference type="Proteomes" id="UP000013523"/>
    </source>
</evidence>
<dbReference type="CDD" id="cd04301">
    <property type="entry name" value="NAT_SF"/>
    <property type="match status" value="1"/>
</dbReference>
<dbReference type="OrthoDB" id="1821130at2"/>
<keyword evidence="5" id="KW-1185">Reference proteome</keyword>
<proteinExistence type="predicted"/>
<dbReference type="InterPro" id="IPR051016">
    <property type="entry name" value="Diverse_Substrate_AcTransf"/>
</dbReference>
<dbReference type="RefSeq" id="WP_015614947.1">
    <property type="nucleotide sequence ID" value="NC_021182.1"/>
</dbReference>
<dbReference type="Proteomes" id="UP000013523">
    <property type="component" value="Chromosome"/>
</dbReference>
<dbReference type="SUPFAM" id="SSF55729">
    <property type="entry name" value="Acyl-CoA N-acyltransferases (Nat)"/>
    <property type="match status" value="1"/>
</dbReference>
<organism evidence="4 5">
    <name type="scientific">Clostridium pasteurianum BC1</name>
    <dbReference type="NCBI Taxonomy" id="86416"/>
    <lineage>
        <taxon>Bacteria</taxon>
        <taxon>Bacillati</taxon>
        <taxon>Bacillota</taxon>
        <taxon>Clostridia</taxon>
        <taxon>Eubacteriales</taxon>
        <taxon>Clostridiaceae</taxon>
        <taxon>Clostridium</taxon>
    </lineage>
</organism>